<keyword evidence="9" id="KW-1185">Reference proteome</keyword>
<feature type="binding site" evidence="6">
    <location>
        <position position="86"/>
    </location>
    <ligand>
        <name>[4Fe-4S] cluster</name>
        <dbReference type="ChEBI" id="CHEBI:49883"/>
        <note>4Fe-4S-S-AdoMet</note>
    </ligand>
</feature>
<dbReference type="Pfam" id="PF04055">
    <property type="entry name" value="Radical_SAM"/>
    <property type="match status" value="1"/>
</dbReference>
<dbReference type="SFLD" id="SFLDG01101">
    <property type="entry name" value="Uncharacterised_Radical_SAM_Su"/>
    <property type="match status" value="1"/>
</dbReference>
<dbReference type="EC" id="1.97.1.4" evidence="8"/>
<dbReference type="AlphaFoldDB" id="A0A841RBW8"/>
<dbReference type="InterPro" id="IPR058240">
    <property type="entry name" value="rSAM_sf"/>
</dbReference>
<reference evidence="8 9" key="1">
    <citation type="submission" date="2020-08" db="EMBL/GenBank/DDBJ databases">
        <title>Genomic Encyclopedia of Type Strains, Phase IV (KMG-IV): sequencing the most valuable type-strain genomes for metagenomic binning, comparative biology and taxonomic classification.</title>
        <authorList>
            <person name="Goeker M."/>
        </authorList>
    </citation>
    <scope>NUCLEOTIDE SEQUENCE [LARGE SCALE GENOMIC DNA]</scope>
    <source>
        <strain evidence="8 9">DSM 2461</strain>
    </source>
</reference>
<dbReference type="GO" id="GO:0046872">
    <property type="term" value="F:metal ion binding"/>
    <property type="evidence" value="ECO:0007669"/>
    <property type="project" value="UniProtKB-KW"/>
</dbReference>
<dbReference type="NCBIfam" id="TIGR04337">
    <property type="entry name" value="AmmeMemoSam_rS"/>
    <property type="match status" value="1"/>
</dbReference>
<evidence type="ECO:0000256" key="6">
    <source>
        <dbReference type="PIRSR" id="PIRSR004869-50"/>
    </source>
</evidence>
<dbReference type="PIRSF" id="PIRSF004869">
    <property type="entry name" value="PflX_prd"/>
    <property type="match status" value="1"/>
</dbReference>
<dbReference type="Proteomes" id="UP000587760">
    <property type="component" value="Unassembled WGS sequence"/>
</dbReference>
<dbReference type="InterPro" id="IPR027596">
    <property type="entry name" value="AmmeMemoSam_rS"/>
</dbReference>
<dbReference type="GO" id="GO:0043365">
    <property type="term" value="F:[formate-C-acetyltransferase]-activating enzyme activity"/>
    <property type="evidence" value="ECO:0007669"/>
    <property type="project" value="UniProtKB-EC"/>
</dbReference>
<keyword evidence="1" id="KW-0004">4Fe-4S</keyword>
<keyword evidence="8" id="KW-0670">Pyruvate</keyword>
<dbReference type="InterPro" id="IPR034457">
    <property type="entry name" value="Organic_radical-activating"/>
</dbReference>
<dbReference type="EMBL" id="JACHGJ010000004">
    <property type="protein sequence ID" value="MBB6480861.1"/>
    <property type="molecule type" value="Genomic_DNA"/>
</dbReference>
<sequence>MTEALYYEKKKNGSVRCRLCPHNCLIEKGEKGFCGVRRNDGGTLYALTDSRVISVACDPVEKKPLYHFLPGSQAFSLGGLGCNLICRHCQNHEISQTRDDRAIDSLYTLEPAKIVREALARNCAMIAWTYNEPTIWYEYIKSTSLLARKAGIKTVLITNGVINREPLEELLPLIDAYRVDIKGFSNEFYRDLTGFPFLEIVKKSIETAYAQGVHIELVTNIIPGMNDREEEIDQLISWIKTGLSPAVPWHVTAYHPAYKMNRQATQASSLEKIRNRGLEAGLKHIYLGNVYSDSGSDTFCPSCGSTLIRRTGMAIRENIMEKDCCPQCGHKLEMFQYV</sequence>
<feature type="binding site" evidence="6">
    <location>
        <position position="82"/>
    </location>
    <ligand>
        <name>[4Fe-4S] cluster</name>
        <dbReference type="ChEBI" id="CHEBI:49883"/>
        <note>4Fe-4S-S-AdoMet</note>
    </ligand>
</feature>
<keyword evidence="2 6" id="KW-0949">S-adenosyl-L-methionine</keyword>
<dbReference type="RefSeq" id="WP_184747117.1">
    <property type="nucleotide sequence ID" value="NZ_JACHGJ010000004.1"/>
</dbReference>
<gene>
    <name evidence="8" type="ORF">HNR50_002534</name>
</gene>
<keyword evidence="8" id="KW-0456">Lyase</keyword>
<evidence type="ECO:0000256" key="5">
    <source>
        <dbReference type="ARBA" id="ARBA00023014"/>
    </source>
</evidence>
<keyword evidence="5 6" id="KW-0411">Iron-sulfur</keyword>
<keyword evidence="4 6" id="KW-0408">Iron</keyword>
<evidence type="ECO:0000313" key="9">
    <source>
        <dbReference type="Proteomes" id="UP000587760"/>
    </source>
</evidence>
<dbReference type="PANTHER" id="PTHR30352">
    <property type="entry name" value="PYRUVATE FORMATE-LYASE-ACTIVATING ENZYME"/>
    <property type="match status" value="1"/>
</dbReference>
<evidence type="ECO:0000313" key="8">
    <source>
        <dbReference type="EMBL" id="MBB6480861.1"/>
    </source>
</evidence>
<dbReference type="GO" id="GO:0016829">
    <property type="term" value="F:lyase activity"/>
    <property type="evidence" value="ECO:0007669"/>
    <property type="project" value="UniProtKB-KW"/>
</dbReference>
<comment type="caution">
    <text evidence="8">The sequence shown here is derived from an EMBL/GenBank/DDBJ whole genome shotgun (WGS) entry which is preliminary data.</text>
</comment>
<keyword evidence="8" id="KW-0560">Oxidoreductase</keyword>
<evidence type="ECO:0000259" key="7">
    <source>
        <dbReference type="PROSITE" id="PS51918"/>
    </source>
</evidence>
<evidence type="ECO:0000256" key="3">
    <source>
        <dbReference type="ARBA" id="ARBA00022723"/>
    </source>
</evidence>
<dbReference type="PANTHER" id="PTHR30352:SF5">
    <property type="entry name" value="PYRUVATE FORMATE-LYASE 1-ACTIVATING ENZYME"/>
    <property type="match status" value="1"/>
</dbReference>
<dbReference type="CDD" id="cd01335">
    <property type="entry name" value="Radical_SAM"/>
    <property type="match status" value="1"/>
</dbReference>
<dbReference type="GO" id="GO:0051539">
    <property type="term" value="F:4 iron, 4 sulfur cluster binding"/>
    <property type="evidence" value="ECO:0007669"/>
    <property type="project" value="UniProtKB-KW"/>
</dbReference>
<protein>
    <submittedName>
        <fullName evidence="8">Pyruvate formate lyase activating enzyme</fullName>
        <ecNumber evidence="8">1.97.1.4</ecNumber>
    </submittedName>
</protein>
<dbReference type="SFLD" id="SFLDS00029">
    <property type="entry name" value="Radical_SAM"/>
    <property type="match status" value="1"/>
</dbReference>
<evidence type="ECO:0000256" key="2">
    <source>
        <dbReference type="ARBA" id="ARBA00022691"/>
    </source>
</evidence>
<accession>A0A841RBW8</accession>
<dbReference type="PROSITE" id="PS51918">
    <property type="entry name" value="RADICAL_SAM"/>
    <property type="match status" value="1"/>
</dbReference>
<evidence type="ECO:0000256" key="1">
    <source>
        <dbReference type="ARBA" id="ARBA00022485"/>
    </source>
</evidence>
<comment type="cofactor">
    <cofactor evidence="6">
        <name>[4Fe-4S] cluster</name>
        <dbReference type="ChEBI" id="CHEBI:49883"/>
    </cofactor>
    <text evidence="6">Binds 1 [4Fe-4S] cluster. The cluster is coordinated with 3 cysteines and an exchangeable S-adenosyl-L-methionine.</text>
</comment>
<organism evidence="8 9">
    <name type="scientific">Spirochaeta isovalerica</name>
    <dbReference type="NCBI Taxonomy" id="150"/>
    <lineage>
        <taxon>Bacteria</taxon>
        <taxon>Pseudomonadati</taxon>
        <taxon>Spirochaetota</taxon>
        <taxon>Spirochaetia</taxon>
        <taxon>Spirochaetales</taxon>
        <taxon>Spirochaetaceae</taxon>
        <taxon>Spirochaeta</taxon>
    </lineage>
</organism>
<feature type="domain" description="Radical SAM core" evidence="7">
    <location>
        <begin position="67"/>
        <end position="289"/>
    </location>
</feature>
<dbReference type="InterPro" id="IPR016431">
    <property type="entry name" value="Pyrv-formate_lyase-activ_prd"/>
</dbReference>
<dbReference type="SUPFAM" id="SSF102114">
    <property type="entry name" value="Radical SAM enzymes"/>
    <property type="match status" value="1"/>
</dbReference>
<evidence type="ECO:0000256" key="4">
    <source>
        <dbReference type="ARBA" id="ARBA00023004"/>
    </source>
</evidence>
<name>A0A841RBW8_9SPIO</name>
<dbReference type="Gene3D" id="3.20.20.70">
    <property type="entry name" value="Aldolase class I"/>
    <property type="match status" value="1"/>
</dbReference>
<proteinExistence type="predicted"/>
<keyword evidence="3 6" id="KW-0479">Metal-binding</keyword>
<feature type="binding site" evidence="6">
    <location>
        <position position="89"/>
    </location>
    <ligand>
        <name>[4Fe-4S] cluster</name>
        <dbReference type="ChEBI" id="CHEBI:49883"/>
        <note>4Fe-4S-S-AdoMet</note>
    </ligand>
</feature>
<dbReference type="InterPro" id="IPR007197">
    <property type="entry name" value="rSAM"/>
</dbReference>
<dbReference type="InterPro" id="IPR013785">
    <property type="entry name" value="Aldolase_TIM"/>
</dbReference>